<dbReference type="Proteomes" id="UP000265768">
    <property type="component" value="Unassembled WGS sequence"/>
</dbReference>
<evidence type="ECO:0000256" key="1">
    <source>
        <dbReference type="SAM" id="MobiDB-lite"/>
    </source>
</evidence>
<evidence type="ECO:0000256" key="2">
    <source>
        <dbReference type="SAM" id="Phobius"/>
    </source>
</evidence>
<proteinExistence type="predicted"/>
<keyword evidence="2" id="KW-0472">Membrane</keyword>
<dbReference type="RefSeq" id="WP_119926512.1">
    <property type="nucleotide sequence ID" value="NZ_QZEY01000003.1"/>
</dbReference>
<gene>
    <name evidence="4" type="ORF">D5H75_12390</name>
</gene>
<dbReference type="InterPro" id="IPR012495">
    <property type="entry name" value="TadE-like_dom"/>
</dbReference>
<evidence type="ECO:0000313" key="5">
    <source>
        <dbReference type="Proteomes" id="UP000265768"/>
    </source>
</evidence>
<sequence>MRSPKPAPGTGRPRAAGPRPRAPEAARARPAVPARRARGAIPGRWRRGDRGVTVVELAFIMPVVLAIILLIIQFALWFHGRQVADAAAREGARVARSMASGQGWDAQAEERAESVARAIGPKLLENAQADAWEEGNSRGVTVTGDAVAVVPLFGELNIQITATFGGPVECFRPDVGEGVACEAP</sequence>
<keyword evidence="2" id="KW-1133">Transmembrane helix</keyword>
<dbReference type="EMBL" id="QZEY01000003">
    <property type="protein sequence ID" value="RJL33554.1"/>
    <property type="molecule type" value="Genomic_DNA"/>
</dbReference>
<protein>
    <submittedName>
        <fullName evidence="4">Pilus assembly protein</fullName>
    </submittedName>
</protein>
<dbReference type="AlphaFoldDB" id="A0A3A4B7T7"/>
<feature type="compositionally biased region" description="Low complexity" evidence="1">
    <location>
        <begin position="8"/>
        <end position="20"/>
    </location>
</feature>
<comment type="caution">
    <text evidence="4">The sequence shown here is derived from an EMBL/GenBank/DDBJ whole genome shotgun (WGS) entry which is preliminary data.</text>
</comment>
<dbReference type="OrthoDB" id="3478861at2"/>
<accession>A0A3A4B7T7</accession>
<feature type="domain" description="TadE-like" evidence="3">
    <location>
        <begin position="51"/>
        <end position="93"/>
    </location>
</feature>
<dbReference type="Pfam" id="PF07811">
    <property type="entry name" value="TadE"/>
    <property type="match status" value="1"/>
</dbReference>
<evidence type="ECO:0000259" key="3">
    <source>
        <dbReference type="Pfam" id="PF07811"/>
    </source>
</evidence>
<feature type="compositionally biased region" description="Low complexity" evidence="1">
    <location>
        <begin position="28"/>
        <end position="40"/>
    </location>
</feature>
<organism evidence="4 5">
    <name type="scientific">Bailinhaonella thermotolerans</name>
    <dbReference type="NCBI Taxonomy" id="1070861"/>
    <lineage>
        <taxon>Bacteria</taxon>
        <taxon>Bacillati</taxon>
        <taxon>Actinomycetota</taxon>
        <taxon>Actinomycetes</taxon>
        <taxon>Streptosporangiales</taxon>
        <taxon>Streptosporangiaceae</taxon>
        <taxon>Bailinhaonella</taxon>
    </lineage>
</organism>
<reference evidence="4 5" key="1">
    <citation type="submission" date="2018-09" db="EMBL/GenBank/DDBJ databases">
        <title>YIM 75507 draft genome.</title>
        <authorList>
            <person name="Tang S."/>
            <person name="Feng Y."/>
        </authorList>
    </citation>
    <scope>NUCLEOTIDE SEQUENCE [LARGE SCALE GENOMIC DNA]</scope>
    <source>
        <strain evidence="4 5">YIM 75507</strain>
    </source>
</reference>
<evidence type="ECO:0000313" key="4">
    <source>
        <dbReference type="EMBL" id="RJL33554.1"/>
    </source>
</evidence>
<keyword evidence="5" id="KW-1185">Reference proteome</keyword>
<feature type="transmembrane region" description="Helical" evidence="2">
    <location>
        <begin position="54"/>
        <end position="78"/>
    </location>
</feature>
<keyword evidence="2" id="KW-0812">Transmembrane</keyword>
<name>A0A3A4B7T7_9ACTN</name>
<feature type="region of interest" description="Disordered" evidence="1">
    <location>
        <begin position="1"/>
        <end position="40"/>
    </location>
</feature>